<protein>
    <submittedName>
        <fullName evidence="9">Efflux RND transporter periplasmic adaptor subunit</fullName>
    </submittedName>
</protein>
<dbReference type="EMBL" id="JBHLVZ010000069">
    <property type="protein sequence ID" value="MFC0387675.1"/>
    <property type="molecule type" value="Genomic_DNA"/>
</dbReference>
<evidence type="ECO:0000259" key="7">
    <source>
        <dbReference type="Pfam" id="PF25973"/>
    </source>
</evidence>
<organism evidence="9 10">
    <name type="scientific">Muricoccus vinaceus</name>
    <dbReference type="NCBI Taxonomy" id="424704"/>
    <lineage>
        <taxon>Bacteria</taxon>
        <taxon>Pseudomonadati</taxon>
        <taxon>Pseudomonadota</taxon>
        <taxon>Alphaproteobacteria</taxon>
        <taxon>Acetobacterales</taxon>
        <taxon>Roseomonadaceae</taxon>
        <taxon>Muricoccus</taxon>
    </lineage>
</organism>
<feature type="domain" description="CzcB-like barrel-sandwich hybrid" evidence="7">
    <location>
        <begin position="111"/>
        <end position="263"/>
    </location>
</feature>
<keyword evidence="2" id="KW-0813">Transport</keyword>
<dbReference type="Pfam" id="PF25893">
    <property type="entry name" value="HH_CzcB"/>
    <property type="match status" value="1"/>
</dbReference>
<dbReference type="Gene3D" id="2.40.420.20">
    <property type="match status" value="1"/>
</dbReference>
<accession>A0ABV6IVN2</accession>
<dbReference type="RefSeq" id="WP_377053358.1">
    <property type="nucleotide sequence ID" value="NZ_JBHLVZ010000069.1"/>
</dbReference>
<dbReference type="PANTHER" id="PTHR30097:SF4">
    <property type="entry name" value="SLR6042 PROTEIN"/>
    <property type="match status" value="1"/>
</dbReference>
<name>A0ABV6IVN2_9PROT</name>
<evidence type="ECO:0000259" key="8">
    <source>
        <dbReference type="Pfam" id="PF25975"/>
    </source>
</evidence>
<feature type="chain" id="PRO_5046594514" evidence="4">
    <location>
        <begin position="21"/>
        <end position="419"/>
    </location>
</feature>
<dbReference type="PANTHER" id="PTHR30097">
    <property type="entry name" value="CATION EFFLUX SYSTEM PROTEIN CUSB"/>
    <property type="match status" value="1"/>
</dbReference>
<evidence type="ECO:0000259" key="5">
    <source>
        <dbReference type="Pfam" id="PF25893"/>
    </source>
</evidence>
<dbReference type="InterPro" id="IPR058647">
    <property type="entry name" value="BSH_CzcB-like"/>
</dbReference>
<dbReference type="InterPro" id="IPR006143">
    <property type="entry name" value="RND_pump_MFP"/>
</dbReference>
<comment type="similarity">
    <text evidence="1">Belongs to the membrane fusion protein (MFP) (TC 8.A.1) family.</text>
</comment>
<comment type="caution">
    <text evidence="9">The sequence shown here is derived from an EMBL/GenBank/DDBJ whole genome shotgun (WGS) entry which is preliminary data.</text>
</comment>
<feature type="compositionally biased region" description="Low complexity" evidence="3">
    <location>
        <begin position="39"/>
        <end position="53"/>
    </location>
</feature>
<dbReference type="InterPro" id="IPR058649">
    <property type="entry name" value="CzcB_C"/>
</dbReference>
<evidence type="ECO:0000256" key="3">
    <source>
        <dbReference type="SAM" id="MobiDB-lite"/>
    </source>
</evidence>
<dbReference type="NCBIfam" id="TIGR01730">
    <property type="entry name" value="RND_mfp"/>
    <property type="match status" value="1"/>
</dbReference>
<evidence type="ECO:0000256" key="4">
    <source>
        <dbReference type="SAM" id="SignalP"/>
    </source>
</evidence>
<dbReference type="Pfam" id="PF25973">
    <property type="entry name" value="BSH_CzcB"/>
    <property type="match status" value="1"/>
</dbReference>
<feature type="domain" description="CusB-like beta-barrel" evidence="6">
    <location>
        <begin position="267"/>
        <end position="341"/>
    </location>
</feature>
<feature type="region of interest" description="Disordered" evidence="3">
    <location>
        <begin position="39"/>
        <end position="69"/>
    </location>
</feature>
<proteinExistence type="inferred from homology"/>
<feature type="domain" description="CzcB-like alpha-helical hairpin" evidence="5">
    <location>
        <begin position="150"/>
        <end position="209"/>
    </location>
</feature>
<feature type="compositionally biased region" description="Basic and acidic residues" evidence="3">
    <location>
        <begin position="54"/>
        <end position="69"/>
    </location>
</feature>
<evidence type="ECO:0000313" key="10">
    <source>
        <dbReference type="Proteomes" id="UP001589789"/>
    </source>
</evidence>
<dbReference type="Pfam" id="PF25954">
    <property type="entry name" value="Beta-barrel_RND_2"/>
    <property type="match status" value="1"/>
</dbReference>
<dbReference type="Gene3D" id="2.40.50.100">
    <property type="match status" value="1"/>
</dbReference>
<gene>
    <name evidence="9" type="ORF">ACFFIC_19325</name>
</gene>
<dbReference type="SUPFAM" id="SSF111369">
    <property type="entry name" value="HlyD-like secretion proteins"/>
    <property type="match status" value="1"/>
</dbReference>
<dbReference type="InterPro" id="IPR051909">
    <property type="entry name" value="MFP_Cation_Efflux"/>
</dbReference>
<keyword evidence="10" id="KW-1185">Reference proteome</keyword>
<evidence type="ECO:0000256" key="1">
    <source>
        <dbReference type="ARBA" id="ARBA00009477"/>
    </source>
</evidence>
<dbReference type="InterPro" id="IPR058648">
    <property type="entry name" value="HH_CzcB-like"/>
</dbReference>
<evidence type="ECO:0000256" key="2">
    <source>
        <dbReference type="ARBA" id="ARBA00022448"/>
    </source>
</evidence>
<feature type="domain" description="CzcB-like C-terminal circularly permuted SH3-like" evidence="8">
    <location>
        <begin position="347"/>
        <end position="406"/>
    </location>
</feature>
<evidence type="ECO:0000313" key="9">
    <source>
        <dbReference type="EMBL" id="MFC0387675.1"/>
    </source>
</evidence>
<reference evidence="9 10" key="1">
    <citation type="submission" date="2024-09" db="EMBL/GenBank/DDBJ databases">
        <authorList>
            <person name="Sun Q."/>
            <person name="Mori K."/>
        </authorList>
    </citation>
    <scope>NUCLEOTIDE SEQUENCE [LARGE SCALE GENOMIC DNA]</scope>
    <source>
        <strain evidence="9 10">CCM 7468</strain>
    </source>
</reference>
<sequence length="419" mass="44115">MLRLTLAAGAALGGLALATAFPSIPQTARSLVGLPVSSASGAAQPAAPAPARQQDGHGHAAGKEEDHGEEGHIAMTAEQIEAAGIQVAKVGGGNLVTRTAVPGVLSASQDRLARVTARLSGTIAEVRKGLGDDVAQGDILVVIESREIADAKGEYLATLRQAALVETTLQRETRLWRQRISAEQDFLQARAAAEEVRIKIDLGRQRLSALGLSETEIAGLPRQPAASLRRHEVRAPIAGRITTRAAVLGAAVGADAELFTVADLSVLWVEMAIPPRDLPLVRQGQKVAIAGEDDVRGEAKIIFLSPLLDPETRSARSVAELPNADGQWRPGAFVTAQLTTAEQPVDVMVPRDAVQEVEGTKVVFVRTEDGFEKREVALGREDATGFEVVFGLDTGTEIAVGNAFSLRAELSKSEAGHAH</sequence>
<dbReference type="Pfam" id="PF25975">
    <property type="entry name" value="CzcB_C"/>
    <property type="match status" value="1"/>
</dbReference>
<evidence type="ECO:0000259" key="6">
    <source>
        <dbReference type="Pfam" id="PF25954"/>
    </source>
</evidence>
<keyword evidence="4" id="KW-0732">Signal</keyword>
<feature type="signal peptide" evidence="4">
    <location>
        <begin position="1"/>
        <end position="20"/>
    </location>
</feature>
<dbReference type="Proteomes" id="UP001589789">
    <property type="component" value="Unassembled WGS sequence"/>
</dbReference>
<dbReference type="Gene3D" id="2.40.30.170">
    <property type="match status" value="1"/>
</dbReference>
<dbReference type="InterPro" id="IPR058792">
    <property type="entry name" value="Beta-barrel_RND_2"/>
</dbReference>